<organism evidence="2 3">
    <name type="scientific">Leucobacter ruminantium</name>
    <dbReference type="NCBI Taxonomy" id="1289170"/>
    <lineage>
        <taxon>Bacteria</taxon>
        <taxon>Bacillati</taxon>
        <taxon>Actinomycetota</taxon>
        <taxon>Actinomycetes</taxon>
        <taxon>Micrococcales</taxon>
        <taxon>Microbacteriaceae</taxon>
        <taxon>Leucobacter</taxon>
    </lineage>
</organism>
<evidence type="ECO:0008006" key="4">
    <source>
        <dbReference type="Google" id="ProtNLM"/>
    </source>
</evidence>
<comment type="caution">
    <text evidence="2">The sequence shown here is derived from an EMBL/GenBank/DDBJ whole genome shotgun (WGS) entry which is preliminary data.</text>
</comment>
<proteinExistence type="predicted"/>
<evidence type="ECO:0000313" key="3">
    <source>
        <dbReference type="Proteomes" id="UP000664398"/>
    </source>
</evidence>
<sequence>MPSPPVPLPSHLRDRAFSLSDGLAAGLTIPQLRHSRLSAPHRGVRSSAPSPPEPELLSEYTVRTAQAYLPRLRTRLGELFSHTTALVLHGAPIRFERTPPHVSIPLPHGPARSPGVRGHNSVDPTSAAFVADEELICDFPCVPASVALIQSAPLLGFRELVVAVDHLIKWRDNGATPPIVAQEDLRETVRTASTRGIRRLRLAVDVARVGAESRGESLMHYELAKHGLDLLELQAVIHDRGGAFIGRFDACDRTSRKILEYDGEQHRTSRRQYLRDIRRLERVRDEKYGVLRLHSEDFAEDAIETTAARMRDFLGETARPIDPALARCFAEPEWHDRPSREASAST</sequence>
<feature type="region of interest" description="Disordered" evidence="1">
    <location>
        <begin position="34"/>
        <end position="56"/>
    </location>
</feature>
<dbReference type="RefSeq" id="WP_208044356.1">
    <property type="nucleotide sequence ID" value="NZ_JAGDYL010000001.1"/>
</dbReference>
<protein>
    <recommendedName>
        <fullName evidence="4">DUF559 domain-containing protein</fullName>
    </recommendedName>
</protein>
<keyword evidence="3" id="KW-1185">Reference proteome</keyword>
<dbReference type="Proteomes" id="UP000664398">
    <property type="component" value="Unassembled WGS sequence"/>
</dbReference>
<evidence type="ECO:0000256" key="1">
    <source>
        <dbReference type="SAM" id="MobiDB-lite"/>
    </source>
</evidence>
<reference evidence="2" key="1">
    <citation type="submission" date="2021-03" db="EMBL/GenBank/DDBJ databases">
        <title>Leucobacter chromiisoli sp. nov., isolated from chromium-containing soil of chemical plant.</title>
        <authorList>
            <person name="Xu Z."/>
        </authorList>
    </citation>
    <scope>NUCLEOTIDE SEQUENCE</scope>
    <source>
        <strain evidence="2">A2</strain>
    </source>
</reference>
<accession>A0A939RWP3</accession>
<dbReference type="AlphaFoldDB" id="A0A939RWP3"/>
<evidence type="ECO:0000313" key="2">
    <source>
        <dbReference type="EMBL" id="MBO1803873.1"/>
    </source>
</evidence>
<dbReference type="EMBL" id="JAGDYL010000001">
    <property type="protein sequence ID" value="MBO1803873.1"/>
    <property type="molecule type" value="Genomic_DNA"/>
</dbReference>
<name>A0A939RWP3_9MICO</name>
<gene>
    <name evidence="2" type="ORF">J4H91_00870</name>
</gene>